<gene>
    <name evidence="4" type="ORF">GCM10007420_03210</name>
</gene>
<feature type="transmembrane region" description="Helical" evidence="2">
    <location>
        <begin position="72"/>
        <end position="95"/>
    </location>
</feature>
<dbReference type="Pfam" id="PF09990">
    <property type="entry name" value="DUF2231"/>
    <property type="match status" value="1"/>
</dbReference>
<feature type="region of interest" description="Disordered" evidence="1">
    <location>
        <begin position="169"/>
        <end position="190"/>
    </location>
</feature>
<comment type="caution">
    <text evidence="4">The sequence shown here is derived from an EMBL/GenBank/DDBJ whole genome shotgun (WGS) entry which is preliminary data.</text>
</comment>
<feature type="transmembrane region" description="Helical" evidence="2">
    <location>
        <begin position="133"/>
        <end position="153"/>
    </location>
</feature>
<feature type="domain" description="DUF2231" evidence="3">
    <location>
        <begin position="33"/>
        <end position="167"/>
    </location>
</feature>
<evidence type="ECO:0000256" key="1">
    <source>
        <dbReference type="SAM" id="MobiDB-lite"/>
    </source>
</evidence>
<feature type="transmembrane region" description="Helical" evidence="2">
    <location>
        <begin position="102"/>
        <end position="121"/>
    </location>
</feature>
<evidence type="ECO:0000313" key="4">
    <source>
        <dbReference type="EMBL" id="GGG91296.1"/>
    </source>
</evidence>
<feature type="transmembrane region" description="Helical" evidence="2">
    <location>
        <begin position="38"/>
        <end position="60"/>
    </location>
</feature>
<dbReference type="RefSeq" id="WP_217978797.1">
    <property type="nucleotide sequence ID" value="NZ_BMFS01000001.1"/>
</dbReference>
<dbReference type="EMBL" id="BMFS01000001">
    <property type="protein sequence ID" value="GGG91296.1"/>
    <property type="molecule type" value="Genomic_DNA"/>
</dbReference>
<accession>A0ABQ1XF18</accession>
<dbReference type="Proteomes" id="UP000648722">
    <property type="component" value="Unassembled WGS sequence"/>
</dbReference>
<protein>
    <recommendedName>
        <fullName evidence="3">DUF2231 domain-containing protein</fullName>
    </recommendedName>
</protein>
<name>A0ABQ1XF18_9PROT</name>
<evidence type="ECO:0000256" key="2">
    <source>
        <dbReference type="SAM" id="Phobius"/>
    </source>
</evidence>
<organism evidence="4 5">
    <name type="scientific">Glycocaulis albus</name>
    <dbReference type="NCBI Taxonomy" id="1382801"/>
    <lineage>
        <taxon>Bacteria</taxon>
        <taxon>Pseudomonadati</taxon>
        <taxon>Pseudomonadota</taxon>
        <taxon>Alphaproteobacteria</taxon>
        <taxon>Maricaulales</taxon>
        <taxon>Maricaulaceae</taxon>
        <taxon>Glycocaulis</taxon>
    </lineage>
</organism>
<proteinExistence type="predicted"/>
<dbReference type="InterPro" id="IPR019251">
    <property type="entry name" value="DUF2231_TM"/>
</dbReference>
<keyword evidence="2" id="KW-1133">Transmembrane helix</keyword>
<keyword evidence="2" id="KW-0812">Transmembrane</keyword>
<evidence type="ECO:0000313" key="5">
    <source>
        <dbReference type="Proteomes" id="UP000648722"/>
    </source>
</evidence>
<sequence>MADKDSAGSETFHNPSAADPAYHDLDSRIALAGHPIHAMLVAFPIAGSFALAFCDVAYWWTGDPFWARAALWASGGGFAMGCLAALAGAAELLLVPGVRRRAAAWSHAVAAMVLLGVMAASWSLRLQQGAEAILPWGLILSWLALGLVGIAGWHGGKLVFEHQVGVSLPGTEEDNDPALKPSDMKGNSPS</sequence>
<keyword evidence="2" id="KW-0472">Membrane</keyword>
<reference evidence="5" key="1">
    <citation type="journal article" date="2019" name="Int. J. Syst. Evol. Microbiol.">
        <title>The Global Catalogue of Microorganisms (GCM) 10K type strain sequencing project: providing services to taxonomists for standard genome sequencing and annotation.</title>
        <authorList>
            <consortium name="The Broad Institute Genomics Platform"/>
            <consortium name="The Broad Institute Genome Sequencing Center for Infectious Disease"/>
            <person name="Wu L."/>
            <person name="Ma J."/>
        </authorList>
    </citation>
    <scope>NUCLEOTIDE SEQUENCE [LARGE SCALE GENOMIC DNA]</scope>
    <source>
        <strain evidence="5">CGMCC 1.12766</strain>
    </source>
</reference>
<evidence type="ECO:0000259" key="3">
    <source>
        <dbReference type="Pfam" id="PF09990"/>
    </source>
</evidence>
<keyword evidence="5" id="KW-1185">Reference proteome</keyword>